<organism evidence="3 4">
    <name type="scientific">Actinacidiphila alni</name>
    <dbReference type="NCBI Taxonomy" id="380248"/>
    <lineage>
        <taxon>Bacteria</taxon>
        <taxon>Bacillati</taxon>
        <taxon>Actinomycetota</taxon>
        <taxon>Actinomycetes</taxon>
        <taxon>Kitasatosporales</taxon>
        <taxon>Streptomycetaceae</taxon>
        <taxon>Actinacidiphila</taxon>
    </lineage>
</organism>
<feature type="compositionally biased region" description="Pro residues" evidence="1">
    <location>
        <begin position="228"/>
        <end position="240"/>
    </location>
</feature>
<reference evidence="3 4" key="1">
    <citation type="submission" date="2016-10" db="EMBL/GenBank/DDBJ databases">
        <authorList>
            <person name="de Groot N.N."/>
        </authorList>
    </citation>
    <scope>NUCLEOTIDE SEQUENCE [LARGE SCALE GENOMIC DNA]</scope>
    <source>
        <strain evidence="3 4">CGMCC 4.3510</strain>
    </source>
</reference>
<dbReference type="InterPro" id="IPR022435">
    <property type="entry name" value="Surface-anchored_actinobac"/>
</dbReference>
<sequence>MKNPTGLRAAAAGSAVALIWVVAGGAHADAPSDTADAARHTTPDDVVLALREGALAFRTPPASPTNPADKAVVDLWLDSAARTTVPDDPGYAFLGAPGETLWQTGAAPGGQGAWWDTTEVAPGDLGPDGVHWSLSEADGPGAVVVYAPGDATDAGTAAAPTELFNSADGLPDANALPAAASGPLVWAFTRPGDYTLTLDATAELADGSTVRTTVRRAVRVGDTAAPAGPSPSADPGPSGPPAARAARTLQAPVASDALRSAPVTIGDGHVDALAGRIVDGRLRLVFKDSRAADDIVWREPSSVVVHVNDKAIEHVPAGSAYSFLGKPGSAFWLIPQVQKPGVVWAGWNTEELRPPGLKGPVDLTLTSVSGPGSVTVWQTAGLGGSQVIYNSRDGLPDTQKVNLGVHAHANWGFSARGTYKLTFRLKGTPASGTAQTDTRTYTFTVGDGTADGSSPGGTGGTGGTGGSGGGTGGAPSGGPSSSASAAAPSATDGPRGRQAAPGGSLAHTGADGTPALAAGAAALLTAGGTAVWLTRRTSRRAVGSGR</sequence>
<dbReference type="NCBIfam" id="NF038134">
    <property type="entry name" value="choice_anch_M"/>
    <property type="match status" value="2"/>
</dbReference>
<dbReference type="NCBIfam" id="TIGR03769">
    <property type="entry name" value="P_ac_wall_RPT"/>
    <property type="match status" value="1"/>
</dbReference>
<feature type="compositionally biased region" description="Low complexity" evidence="1">
    <location>
        <begin position="477"/>
        <end position="493"/>
    </location>
</feature>
<dbReference type="OrthoDB" id="4424311at2"/>
<keyword evidence="4" id="KW-1185">Reference proteome</keyword>
<evidence type="ECO:0000256" key="2">
    <source>
        <dbReference type="SAM" id="SignalP"/>
    </source>
</evidence>
<feature type="region of interest" description="Disordered" evidence="1">
    <location>
        <begin position="428"/>
        <end position="512"/>
    </location>
</feature>
<feature type="region of interest" description="Disordered" evidence="1">
    <location>
        <begin position="221"/>
        <end position="247"/>
    </location>
</feature>
<dbReference type="Proteomes" id="UP000199323">
    <property type="component" value="Unassembled WGS sequence"/>
</dbReference>
<evidence type="ECO:0000313" key="4">
    <source>
        <dbReference type="Proteomes" id="UP000199323"/>
    </source>
</evidence>
<evidence type="ECO:0000313" key="3">
    <source>
        <dbReference type="EMBL" id="SFE45927.1"/>
    </source>
</evidence>
<accession>A0A1I2AQC7</accession>
<dbReference type="STRING" id="380248.SAMN05216251_103177"/>
<feature type="signal peptide" evidence="2">
    <location>
        <begin position="1"/>
        <end position="28"/>
    </location>
</feature>
<protein>
    <submittedName>
        <fullName evidence="3">Surface-anchored protein</fullName>
    </submittedName>
</protein>
<feature type="compositionally biased region" description="Gly residues" evidence="1">
    <location>
        <begin position="454"/>
        <end position="476"/>
    </location>
</feature>
<proteinExistence type="predicted"/>
<gene>
    <name evidence="3" type="ORF">SAMN05216251_103177</name>
</gene>
<feature type="compositionally biased region" description="Polar residues" evidence="1">
    <location>
        <begin position="430"/>
        <end position="443"/>
    </location>
</feature>
<name>A0A1I2AQC7_9ACTN</name>
<evidence type="ECO:0000256" key="1">
    <source>
        <dbReference type="SAM" id="MobiDB-lite"/>
    </source>
</evidence>
<feature type="chain" id="PRO_5011755956" evidence="2">
    <location>
        <begin position="29"/>
        <end position="546"/>
    </location>
</feature>
<dbReference type="EMBL" id="FONG01000003">
    <property type="protein sequence ID" value="SFE45927.1"/>
    <property type="molecule type" value="Genomic_DNA"/>
</dbReference>
<dbReference type="RefSeq" id="WP_093712415.1">
    <property type="nucleotide sequence ID" value="NZ_FONG01000003.1"/>
</dbReference>
<keyword evidence="2" id="KW-0732">Signal</keyword>
<dbReference type="AlphaFoldDB" id="A0A1I2AQC7"/>